<dbReference type="PANTHER" id="PTHR36505:SF1">
    <property type="entry name" value="BLR1072 PROTEIN"/>
    <property type="match status" value="1"/>
</dbReference>
<proteinExistence type="predicted"/>
<feature type="compositionally biased region" description="Polar residues" evidence="1">
    <location>
        <begin position="152"/>
        <end position="180"/>
    </location>
</feature>
<accession>A0A369TJS5</accession>
<feature type="compositionally biased region" description="Polar residues" evidence="1">
    <location>
        <begin position="325"/>
        <end position="369"/>
    </location>
</feature>
<evidence type="ECO:0000313" key="5">
    <source>
        <dbReference type="Proteomes" id="UP000253977"/>
    </source>
</evidence>
<dbReference type="Gene3D" id="2.30.30.240">
    <property type="entry name" value="PRC-barrel domain"/>
    <property type="match status" value="2"/>
</dbReference>
<dbReference type="Proteomes" id="UP000253977">
    <property type="component" value="Unassembled WGS sequence"/>
</dbReference>
<dbReference type="InterPro" id="IPR011033">
    <property type="entry name" value="PRC_barrel-like_sf"/>
</dbReference>
<evidence type="ECO:0000313" key="4">
    <source>
        <dbReference type="EMBL" id="RDD64645.1"/>
    </source>
</evidence>
<dbReference type="AlphaFoldDB" id="A0A369TJS5"/>
<sequence>MFMKRLLTTTAIVAMSALPLAAEQHSGAKTEMSVTVGENEVRISNLMDATVYMPEDGSAAAVDSGQIGEVPESWTEIGSVSDVFVDGSGNVSTVVLTPNENANAEAEKLGLTTESVSFKPGENDDEFYVVYTGDKVTLSESEEFDAAEAKSQGMTSASDQQNAQNADGSQSDMQNAETQQDGLTIRASELSGHPVYIPGEGSTGDEIPSEVAEADDTWERVGEIGGVIISRDGGIKSVTLDAGGFLGMNEKTVETTMDELRFVRDSDSDADNEWFVVFTGDRSALEEREEYDQAASEQNGEQYMSSDDMAASTADSANRNDGETAANQNSGQMGSETASDQSSDQMEQGTETAAATDQNQSGTSNQNAQADAGNDGMSQDASDTMLTAEELDGAPVYGANGDEIGNVSSLVMENGGDVSEVVIDVGGFLGIGEKPVAISYDDLQIDESVDTAYGDVRVSVNQTQSELEEMERWTQ</sequence>
<feature type="region of interest" description="Disordered" evidence="1">
    <location>
        <begin position="286"/>
        <end position="380"/>
    </location>
</feature>
<dbReference type="InterPro" id="IPR027275">
    <property type="entry name" value="PRC-brl_dom"/>
</dbReference>
<dbReference type="SUPFAM" id="SSF50346">
    <property type="entry name" value="PRC-barrel domain"/>
    <property type="match status" value="1"/>
</dbReference>
<feature type="region of interest" description="Disordered" evidence="1">
    <location>
        <begin position="144"/>
        <end position="180"/>
    </location>
</feature>
<feature type="signal peptide" evidence="2">
    <location>
        <begin position="1"/>
        <end position="21"/>
    </location>
</feature>
<evidence type="ECO:0000259" key="3">
    <source>
        <dbReference type="Pfam" id="PF05239"/>
    </source>
</evidence>
<dbReference type="RefSeq" id="WP_114512530.1">
    <property type="nucleotide sequence ID" value="NZ_QPMK01000019.1"/>
</dbReference>
<dbReference type="PANTHER" id="PTHR36505">
    <property type="entry name" value="BLR1072 PROTEIN"/>
    <property type="match status" value="1"/>
</dbReference>
<keyword evidence="5" id="KW-1185">Reference proteome</keyword>
<comment type="caution">
    <text evidence="4">The sequence shown here is derived from an EMBL/GenBank/DDBJ whole genome shotgun (WGS) entry which is preliminary data.</text>
</comment>
<organism evidence="4 5">
    <name type="scientific">Thalassococcus profundi</name>
    <dbReference type="NCBI Taxonomy" id="2282382"/>
    <lineage>
        <taxon>Bacteria</taxon>
        <taxon>Pseudomonadati</taxon>
        <taxon>Pseudomonadota</taxon>
        <taxon>Alphaproteobacteria</taxon>
        <taxon>Rhodobacterales</taxon>
        <taxon>Roseobacteraceae</taxon>
        <taxon>Thalassococcus</taxon>
    </lineage>
</organism>
<feature type="domain" description="PRC-barrel" evidence="3">
    <location>
        <begin position="384"/>
        <end position="445"/>
    </location>
</feature>
<gene>
    <name evidence="4" type="ORF">DU478_18940</name>
</gene>
<feature type="region of interest" description="Disordered" evidence="1">
    <location>
        <begin position="192"/>
        <end position="213"/>
    </location>
</feature>
<name>A0A369TJS5_9RHOB</name>
<dbReference type="Pfam" id="PF05239">
    <property type="entry name" value="PRC"/>
    <property type="match status" value="1"/>
</dbReference>
<reference evidence="4 5" key="1">
    <citation type="submission" date="2018-07" db="EMBL/GenBank/DDBJ databases">
        <title>Thalassococcus profundi sp. nov., a marine bacterium isolated from deep seawater of Okinawa Trough.</title>
        <authorList>
            <person name="Yu M."/>
        </authorList>
    </citation>
    <scope>NUCLEOTIDE SEQUENCE [LARGE SCALE GENOMIC DNA]</scope>
    <source>
        <strain evidence="4 5">WRAS1</strain>
    </source>
</reference>
<protein>
    <submittedName>
        <fullName evidence="4">PRC-barrel domain containing protein</fullName>
    </submittedName>
</protein>
<feature type="chain" id="PRO_5016629763" evidence="2">
    <location>
        <begin position="22"/>
        <end position="475"/>
    </location>
</feature>
<dbReference type="EMBL" id="QPMK01000019">
    <property type="protein sequence ID" value="RDD64645.1"/>
    <property type="molecule type" value="Genomic_DNA"/>
</dbReference>
<dbReference type="OrthoDB" id="7876889at2"/>
<evidence type="ECO:0000256" key="1">
    <source>
        <dbReference type="SAM" id="MobiDB-lite"/>
    </source>
</evidence>
<evidence type="ECO:0000256" key="2">
    <source>
        <dbReference type="SAM" id="SignalP"/>
    </source>
</evidence>
<feature type="compositionally biased region" description="Low complexity" evidence="1">
    <location>
        <begin position="304"/>
        <end position="317"/>
    </location>
</feature>
<keyword evidence="2" id="KW-0732">Signal</keyword>